<dbReference type="EnsemblPlants" id="AET7Gv21150300.3">
    <property type="protein sequence ID" value="AET7Gv21150300.3"/>
    <property type="gene ID" value="AET7Gv21150300"/>
</dbReference>
<dbReference type="AlphaFoldDB" id="A0A453SYG3"/>
<protein>
    <recommendedName>
        <fullName evidence="2">DUF1618 domain-containing protein</fullName>
    </recommendedName>
</protein>
<evidence type="ECO:0000256" key="1">
    <source>
        <dbReference type="SAM" id="MobiDB-lite"/>
    </source>
</evidence>
<dbReference type="PANTHER" id="PTHR33074">
    <property type="entry name" value="EXPRESSED PROTEIN-RELATED"/>
    <property type="match status" value="1"/>
</dbReference>
<reference evidence="4" key="2">
    <citation type="journal article" date="2017" name="Nat. Plants">
        <title>The Aegilops tauschii genome reveals multiple impacts of transposons.</title>
        <authorList>
            <person name="Zhao G."/>
            <person name="Zou C."/>
            <person name="Li K."/>
            <person name="Wang K."/>
            <person name="Li T."/>
            <person name="Gao L."/>
            <person name="Zhang X."/>
            <person name="Wang H."/>
            <person name="Yang Z."/>
            <person name="Liu X."/>
            <person name="Jiang W."/>
            <person name="Mao L."/>
            <person name="Kong X."/>
            <person name="Jiao Y."/>
            <person name="Jia J."/>
        </authorList>
    </citation>
    <scope>NUCLEOTIDE SEQUENCE [LARGE SCALE GENOMIC DNA]</scope>
    <source>
        <strain evidence="4">cv. AL8/78</strain>
    </source>
</reference>
<evidence type="ECO:0000313" key="3">
    <source>
        <dbReference type="EnsemblPlants" id="AET7Gv21150300.3"/>
    </source>
</evidence>
<accession>A0A453SYG3</accession>
<dbReference type="Pfam" id="PF07762">
    <property type="entry name" value="DUF1618"/>
    <property type="match status" value="1"/>
</dbReference>
<reference evidence="4" key="1">
    <citation type="journal article" date="2014" name="Science">
        <title>Ancient hybridizations among the ancestral genomes of bread wheat.</title>
        <authorList>
            <consortium name="International Wheat Genome Sequencing Consortium,"/>
            <person name="Marcussen T."/>
            <person name="Sandve S.R."/>
            <person name="Heier L."/>
            <person name="Spannagl M."/>
            <person name="Pfeifer M."/>
            <person name="Jakobsen K.S."/>
            <person name="Wulff B.B."/>
            <person name="Steuernagel B."/>
            <person name="Mayer K.F."/>
            <person name="Olsen O.A."/>
        </authorList>
    </citation>
    <scope>NUCLEOTIDE SEQUENCE [LARGE SCALE GENOMIC DNA]</scope>
    <source>
        <strain evidence="4">cv. AL8/78</strain>
    </source>
</reference>
<feature type="domain" description="DUF1618" evidence="2">
    <location>
        <begin position="268"/>
        <end position="422"/>
    </location>
</feature>
<reference evidence="3" key="3">
    <citation type="journal article" date="2017" name="Nature">
        <title>Genome sequence of the progenitor of the wheat D genome Aegilops tauschii.</title>
        <authorList>
            <person name="Luo M.C."/>
            <person name="Gu Y.Q."/>
            <person name="Puiu D."/>
            <person name="Wang H."/>
            <person name="Twardziok S.O."/>
            <person name="Deal K.R."/>
            <person name="Huo N."/>
            <person name="Zhu T."/>
            <person name="Wang L."/>
            <person name="Wang Y."/>
            <person name="McGuire P.E."/>
            <person name="Liu S."/>
            <person name="Long H."/>
            <person name="Ramasamy R.K."/>
            <person name="Rodriguez J.C."/>
            <person name="Van S.L."/>
            <person name="Yuan L."/>
            <person name="Wang Z."/>
            <person name="Xia Z."/>
            <person name="Xiao L."/>
            <person name="Anderson O.D."/>
            <person name="Ouyang S."/>
            <person name="Liang Y."/>
            <person name="Zimin A.V."/>
            <person name="Pertea G."/>
            <person name="Qi P."/>
            <person name="Bennetzen J.L."/>
            <person name="Dai X."/>
            <person name="Dawson M.W."/>
            <person name="Muller H.G."/>
            <person name="Kugler K."/>
            <person name="Rivarola-Duarte L."/>
            <person name="Spannagl M."/>
            <person name="Mayer K.F.X."/>
            <person name="Lu F.H."/>
            <person name="Bevan M.W."/>
            <person name="Leroy P."/>
            <person name="Li P."/>
            <person name="You F.M."/>
            <person name="Sun Q."/>
            <person name="Liu Z."/>
            <person name="Lyons E."/>
            <person name="Wicker T."/>
            <person name="Salzberg S.L."/>
            <person name="Devos K.M."/>
            <person name="Dvorak J."/>
        </authorList>
    </citation>
    <scope>NUCLEOTIDE SEQUENCE [LARGE SCALE GENOMIC DNA]</scope>
    <source>
        <strain evidence="3">cv. AL8/78</strain>
    </source>
</reference>
<sequence length="633" mass="70105">PKHSPPPPGSQTLAAAPFAVGSAAMEESFTAPSVDPPSVDLPAVDPASVDSPAVDPASVDSPAVDPASFHPPAVDPASANPSRYPSWVLLDSRAYFARPINATTVKATTSTGHNFEVTFCLARPPAVSYFCVHFPGINVLECCITEPRVISSANDLALLCFPFRTGTSSTYDYFVYRAASSKPTIRSVPCPPPTYRHSWHAAIVSREDGSFLVADLSLGRDLGHYNLHIFSSVTDEWSTQHVQLKEHPGILPKLTHKVISLGEGTVGWVDLWRGIVVCDVLQKDPVLRFIPLPRPLPKADYDEPPESQALADYDARSVRDVTGFPNGFIDFIEIEHCFKWSKFINMRSFKTTAYLDFLDTISDNDLLRYHEEDIMEDKIKCAPDGWKIRTGFRSISWNHWRKGYNFHVDDISAEPQLALQLLHLWDSRTEKCRVRNLKTTPGFPTFTIYGRAIVLMSKVGVDQVTWMLGVDLLKKSLEVIKPYHASRVDYYNPTFISCEFSKYLNTAPIQRLYDEQVAAESAQNEEVAAESAQNGVPNDQLPLGDTVPNNVQPQQYKWNGGVPIRTSNEYGFGEHQDDYQQLPSLTQTGQHTSSSTSTQLVPSSEMCKLTMVPPFDASKASAACTTPSLQGDC</sequence>
<dbReference type="Proteomes" id="UP000015105">
    <property type="component" value="Chromosome 7D"/>
</dbReference>
<dbReference type="Gramene" id="AET7Gv21150300.3">
    <property type="protein sequence ID" value="AET7Gv21150300.3"/>
    <property type="gene ID" value="AET7Gv21150300"/>
</dbReference>
<organism evidence="3 4">
    <name type="scientific">Aegilops tauschii subsp. strangulata</name>
    <name type="common">Goatgrass</name>
    <dbReference type="NCBI Taxonomy" id="200361"/>
    <lineage>
        <taxon>Eukaryota</taxon>
        <taxon>Viridiplantae</taxon>
        <taxon>Streptophyta</taxon>
        <taxon>Embryophyta</taxon>
        <taxon>Tracheophyta</taxon>
        <taxon>Spermatophyta</taxon>
        <taxon>Magnoliopsida</taxon>
        <taxon>Liliopsida</taxon>
        <taxon>Poales</taxon>
        <taxon>Poaceae</taxon>
        <taxon>BOP clade</taxon>
        <taxon>Pooideae</taxon>
        <taxon>Triticodae</taxon>
        <taxon>Triticeae</taxon>
        <taxon>Triticinae</taxon>
        <taxon>Aegilops</taxon>
    </lineage>
</organism>
<dbReference type="STRING" id="200361.A0A453SYG3"/>
<proteinExistence type="predicted"/>
<reference evidence="3" key="5">
    <citation type="journal article" date="2021" name="G3 (Bethesda)">
        <title>Aegilops tauschii genome assembly Aet v5.0 features greater sequence contiguity and improved annotation.</title>
        <authorList>
            <person name="Wang L."/>
            <person name="Zhu T."/>
            <person name="Rodriguez J.C."/>
            <person name="Deal K.R."/>
            <person name="Dubcovsky J."/>
            <person name="McGuire P.E."/>
            <person name="Lux T."/>
            <person name="Spannagl M."/>
            <person name="Mayer K.F.X."/>
            <person name="Baldrich P."/>
            <person name="Meyers B.C."/>
            <person name="Huo N."/>
            <person name="Gu Y.Q."/>
            <person name="Zhou H."/>
            <person name="Devos K.M."/>
            <person name="Bennetzen J.L."/>
            <person name="Unver T."/>
            <person name="Budak H."/>
            <person name="Gulick P.J."/>
            <person name="Galiba G."/>
            <person name="Kalapos B."/>
            <person name="Nelson D.R."/>
            <person name="Li P."/>
            <person name="You F.M."/>
            <person name="Luo M.C."/>
            <person name="Dvorak J."/>
        </authorList>
    </citation>
    <scope>NUCLEOTIDE SEQUENCE [LARGE SCALE GENOMIC DNA]</scope>
    <source>
        <strain evidence="3">cv. AL8/78</strain>
    </source>
</reference>
<keyword evidence="4" id="KW-1185">Reference proteome</keyword>
<feature type="region of interest" description="Disordered" evidence="1">
    <location>
        <begin position="25"/>
        <end position="80"/>
    </location>
</feature>
<name>A0A453SYG3_AEGTS</name>
<evidence type="ECO:0000259" key="2">
    <source>
        <dbReference type="Pfam" id="PF07762"/>
    </source>
</evidence>
<reference evidence="3" key="4">
    <citation type="submission" date="2019-03" db="UniProtKB">
        <authorList>
            <consortium name="EnsemblPlants"/>
        </authorList>
    </citation>
    <scope>IDENTIFICATION</scope>
</reference>
<evidence type="ECO:0000313" key="4">
    <source>
        <dbReference type="Proteomes" id="UP000015105"/>
    </source>
</evidence>
<dbReference type="PANTHER" id="PTHR33074:SF90">
    <property type="entry name" value="DUF1618 DOMAIN-CONTAINING PROTEIN"/>
    <property type="match status" value="1"/>
</dbReference>
<dbReference type="InterPro" id="IPR011676">
    <property type="entry name" value="DUF1618"/>
</dbReference>